<accession>A0A5B9M7F6</accession>
<sequence length="207" mass="23556">MSKQTSKVQFFQRTPWMTLLGDLRRHGRITYATLCIGEYLCSRFIHALKQGKPCILAHDEIGAQVGACRRTVVEALKTLESLGLVVSRTRRVAFWANGRKRMVNSAKAYTLHAAAELLAKWRQKATIKTREIMRAARARARETRRFFQSANTPPNVNNLFSLGRKLSTAKTQKVLPLKQQGPKEGLGRLEATLKRLEATIRKRKNQQ</sequence>
<dbReference type="KEGG" id="swf:E3E12_08760"/>
<geneLocation type="plasmid" evidence="1">
    <name>unnamed2</name>
</geneLocation>
<dbReference type="Gene3D" id="1.10.10.10">
    <property type="entry name" value="Winged helix-like DNA-binding domain superfamily/Winged helix DNA-binding domain"/>
    <property type="match status" value="1"/>
</dbReference>
<gene>
    <name evidence="1" type="ORF">E3E12_08760</name>
</gene>
<dbReference type="Proteomes" id="UP000318709">
    <property type="component" value="Plasmid unnamed2"/>
</dbReference>
<dbReference type="RefSeq" id="WP_149498300.1">
    <property type="nucleotide sequence ID" value="NZ_CP042424.1"/>
</dbReference>
<dbReference type="AlphaFoldDB" id="A0A5B9M7F6"/>
<keyword evidence="1" id="KW-0614">Plasmid</keyword>
<dbReference type="EMBL" id="CP042424">
    <property type="protein sequence ID" value="QEF95970.1"/>
    <property type="molecule type" value="Genomic_DNA"/>
</dbReference>
<name>A0A5B9M7F6_9PROT</name>
<evidence type="ECO:0000313" key="1">
    <source>
        <dbReference type="EMBL" id="QEF95970.1"/>
    </source>
</evidence>
<evidence type="ECO:0000313" key="2">
    <source>
        <dbReference type="Proteomes" id="UP000318709"/>
    </source>
</evidence>
<organism evidence="1 2">
    <name type="scientific">Formicincola oecophyllae</name>
    <dbReference type="NCBI Taxonomy" id="2558361"/>
    <lineage>
        <taxon>Bacteria</taxon>
        <taxon>Pseudomonadati</taxon>
        <taxon>Pseudomonadota</taxon>
        <taxon>Alphaproteobacteria</taxon>
        <taxon>Acetobacterales</taxon>
        <taxon>Acetobacteraceae</taxon>
        <taxon>Formicincola</taxon>
    </lineage>
</organism>
<reference evidence="1 2" key="1">
    <citation type="submission" date="2019-07" db="EMBL/GenBank/DDBJ databases">
        <title>The complete genome sequence of Swingsia_sp. F3b2 LMG30590(T).</title>
        <authorList>
            <person name="Chua K.-O."/>
            <person name="Chan K.-G."/>
            <person name="See-Too W.-S."/>
        </authorList>
    </citation>
    <scope>NUCLEOTIDE SEQUENCE [LARGE SCALE GENOMIC DNA]</scope>
    <source>
        <strain evidence="1 2">F3b2</strain>
        <plasmid evidence="1 2">unnamed2</plasmid>
    </source>
</reference>
<dbReference type="InterPro" id="IPR036388">
    <property type="entry name" value="WH-like_DNA-bd_sf"/>
</dbReference>
<proteinExistence type="predicted"/>
<protein>
    <submittedName>
        <fullName evidence="1">Uncharacterized protein</fullName>
    </submittedName>
</protein>
<keyword evidence="2" id="KW-1185">Reference proteome</keyword>